<dbReference type="GO" id="GO:0046487">
    <property type="term" value="P:glyoxylate metabolic process"/>
    <property type="evidence" value="ECO:0007669"/>
    <property type="project" value="TreeGrafter"/>
</dbReference>
<name>A0A0F6SRN7_9CORY</name>
<gene>
    <name evidence="5" type="ORF">YH66_12380</name>
</gene>
<keyword evidence="1 2" id="KW-0413">Isomerase</keyword>
<dbReference type="AlphaFoldDB" id="A0A0F6SRN7"/>
<feature type="domain" description="Xylose isomerase-like TIM barrel" evidence="4">
    <location>
        <begin position="21"/>
        <end position="249"/>
    </location>
</feature>
<feature type="active site" description="Proton donor/acceptor" evidence="3">
    <location>
        <position position="135"/>
    </location>
</feature>
<sequence>MSRFAANLSLTFTELDFLDRFDAASKHAFSAVEFQYPYDFDVQEIKQRADSAGLPIELFNAPPGDTFGLAALASPEDFQQSIEQAITYATVLKPKKMHVMAGIADVTSETTARYVENIRWAAQQLDKLDVVVVIEPINHYSVPGYFLHTLEQAYWLIDSIAHPNVKILFDTFHLQQIHGNLTRRLREVHGAGLLGHVQVASVPDRHEPGTGEVNAAYIFQLLNELGYDGVIAGEYHPAGETTAGLGWLEL</sequence>
<dbReference type="InterPro" id="IPR013022">
    <property type="entry name" value="Xyl_isomerase-like_TIM-brl"/>
</dbReference>
<dbReference type="InterPro" id="IPR026040">
    <property type="entry name" value="HyI-like"/>
</dbReference>
<comment type="similarity">
    <text evidence="2">Belongs to the hyi family.</text>
</comment>
<dbReference type="InterPro" id="IPR050417">
    <property type="entry name" value="Sugar_Epim/Isomerase"/>
</dbReference>
<organism evidence="5 6">
    <name type="scientific">[Brevibacterium] flavum</name>
    <dbReference type="NCBI Taxonomy" id="92706"/>
    <lineage>
        <taxon>Bacteria</taxon>
        <taxon>Bacillati</taxon>
        <taxon>Actinomycetota</taxon>
        <taxon>Actinomycetes</taxon>
        <taxon>Mycobacteriales</taxon>
        <taxon>Corynebacteriaceae</taxon>
        <taxon>Corynebacterium</taxon>
    </lineage>
</organism>
<protein>
    <submittedName>
        <fullName evidence="5">Hydroxypyruvate isomerase</fullName>
    </submittedName>
</protein>
<evidence type="ECO:0000313" key="5">
    <source>
        <dbReference type="EMBL" id="AKF28279.1"/>
    </source>
</evidence>
<dbReference type="PANTHER" id="PTHR43489:SF6">
    <property type="entry name" value="HYDROXYPYRUVATE ISOMERASE-RELATED"/>
    <property type="match status" value="1"/>
</dbReference>
<dbReference type="RefSeq" id="WP_003860853.1">
    <property type="nucleotide sequence ID" value="NZ_CP011309.1"/>
</dbReference>
<proteinExistence type="inferred from homology"/>
<keyword evidence="6" id="KW-1185">Reference proteome</keyword>
<evidence type="ECO:0000313" key="6">
    <source>
        <dbReference type="Proteomes" id="UP000034037"/>
    </source>
</evidence>
<dbReference type="HOGENOM" id="CLU_050006_1_1_11"/>
<dbReference type="FunFam" id="3.20.20.150:FF:000007">
    <property type="entry name" value="Hydroxypyruvate isomerase"/>
    <property type="match status" value="1"/>
</dbReference>
<dbReference type="PATRIC" id="fig|92706.3.peg.2592"/>
<feature type="active site" description="Proton donor/acceptor" evidence="3">
    <location>
        <position position="234"/>
    </location>
</feature>
<dbReference type="PIRSF" id="PIRSF006241">
    <property type="entry name" value="HyI"/>
    <property type="match status" value="1"/>
</dbReference>
<keyword evidence="5" id="KW-0670">Pyruvate</keyword>
<evidence type="ECO:0000256" key="1">
    <source>
        <dbReference type="ARBA" id="ARBA00023235"/>
    </source>
</evidence>
<dbReference type="InterPro" id="IPR036237">
    <property type="entry name" value="Xyl_isomerase-like_sf"/>
</dbReference>
<dbReference type="EMBL" id="CP011309">
    <property type="protein sequence ID" value="AKF28279.1"/>
    <property type="molecule type" value="Genomic_DNA"/>
</dbReference>
<dbReference type="Pfam" id="PF01261">
    <property type="entry name" value="AP_endonuc_2"/>
    <property type="match status" value="1"/>
</dbReference>
<accession>A0A0F6SRN7</accession>
<dbReference type="SUPFAM" id="SSF51658">
    <property type="entry name" value="Xylose isomerase-like"/>
    <property type="match status" value="1"/>
</dbReference>
<reference evidence="5 6" key="1">
    <citation type="submission" date="2015-04" db="EMBL/GenBank/DDBJ databases">
        <title>Complete Genome Sequence of Brevibacterium flavum ATCC 15168.</title>
        <authorList>
            <person name="Ahn J."/>
            <person name="Park G."/>
            <person name="Jeon W."/>
            <person name="Jang Y."/>
            <person name="Jang M."/>
            <person name="Lee H."/>
            <person name="Lee H."/>
        </authorList>
    </citation>
    <scope>NUCLEOTIDE SEQUENCE [LARGE SCALE GENOMIC DNA]</scope>
    <source>
        <strain evidence="5 6">ATCC 15168</strain>
    </source>
</reference>
<evidence type="ECO:0000256" key="2">
    <source>
        <dbReference type="PIRNR" id="PIRNR006241"/>
    </source>
</evidence>
<dbReference type="Proteomes" id="UP000034037">
    <property type="component" value="Chromosome"/>
</dbReference>
<dbReference type="Gene3D" id="3.20.20.150">
    <property type="entry name" value="Divalent-metal-dependent TIM barrel enzymes"/>
    <property type="match status" value="1"/>
</dbReference>
<dbReference type="GO" id="GO:0008903">
    <property type="term" value="F:hydroxypyruvate isomerase activity"/>
    <property type="evidence" value="ECO:0007669"/>
    <property type="project" value="TreeGrafter"/>
</dbReference>
<evidence type="ECO:0000256" key="3">
    <source>
        <dbReference type="PIRSR" id="PIRSR006241-50"/>
    </source>
</evidence>
<dbReference type="PANTHER" id="PTHR43489">
    <property type="entry name" value="ISOMERASE"/>
    <property type="match status" value="1"/>
</dbReference>
<evidence type="ECO:0000259" key="4">
    <source>
        <dbReference type="Pfam" id="PF01261"/>
    </source>
</evidence>